<dbReference type="InterPro" id="IPR036322">
    <property type="entry name" value="WD40_repeat_dom_sf"/>
</dbReference>
<feature type="domain" description="CNH" evidence="7">
    <location>
        <begin position="93"/>
        <end position="371"/>
    </location>
</feature>
<dbReference type="SUPFAM" id="SSF50978">
    <property type="entry name" value="WD40 repeat-like"/>
    <property type="match status" value="1"/>
</dbReference>
<sequence>MNRRRIEDSSTESQHDFSDELNESTYYHSFFNREDLEKDLDVGVEDRRGVEGEGRGREEEKREDQVDERKAETGRGYFSGFFSKIWSNNEEDEIEITSLASNGKTILFGYSDGTCREYSIEDKKMLGQVHQLTSSGKPVTKLEVQYYNPQEDDFTATILISLVNGYVKWWNYDNLSLYYRFDTTNVIDYCFHITDKPQISLLTKNKYIHIFQLEGYWAFSKIAKVKLKKQPLDFMMYKDRGIISYPDNYEFIKLNFDENGKIQMESQKLLAKELVEKTAHIIYLNSVKAFLISKARNSYYVDWKSGSINKSSSMKIVWKSGTPKEVLIVRPYLVGVMEDGIELKCMYNPNRVVQSIKDNIFVNSKITVNIEIHQNGALTRLGSLLVYSTQKSDNSRKRHQIYEYSQIEGKSQVSMLIENQLYSTAMKICEFLMSENYERLRAAEFNDFQKGRAFYCFYVKKNYKLSLRLFRQVKVPTQEIILLFTELYHKPAIDQMIDKFGIEVNNIPYLKNKLAVYSPMIESLKISHKRKRTISHVGFQNKSKMIVKRNYNDKCLCASGTLIGEEKVKALQVFIIYFIECKEELSRKLKNIKKTASLIEIPALTLALKKSESQVNTKGRSFRKSVLYKRTESIGPEKTTSGFLSNMLENDSNNEEMNFSILNANRQSKCDISCIEPKTTLVDMEMDNDTNFSLLLFLSMMCEIYIFHALLILQKEDPDSTDHYRNELFMLIYNENYLPVDFCTELLIKHKMQADVCRFLFIKKEYNRLMYNIQEFYENTRDDKWLKEYCKYLKKIREEDFIEGTPSKRFIQSNLLFLLQENAEDLVIESLMGFKEIPPLYNKQLIEMIEKKGSINLKIKYLEYLTMVYKISESDYYTDLALSYVSMIDSIAKEKYEYLDLVDKNELENDKEICDLRKRLMKFLESNKKYNLSKVYVELPFEYMMQEVAFVLACDKRYSQAFEICIKDCDASLCKRIANKVYKLHKDPNVYFKLFEAYYDGNLHSHAISLLESKADLIPYRKLLKILKEDETLTSAHLNAFQAIFRKIEKQKVESEIHHKITSLARVRQEATNAELLQEGFRLSNDMQCSGCHNPFRTTSVSYKHDQKAIYHLYE</sequence>
<evidence type="ECO:0000256" key="1">
    <source>
        <dbReference type="ARBA" id="ARBA00004496"/>
    </source>
</evidence>
<evidence type="ECO:0000256" key="2">
    <source>
        <dbReference type="ARBA" id="ARBA00022448"/>
    </source>
</evidence>
<evidence type="ECO:0000313" key="8">
    <source>
        <dbReference type="EMBL" id="CAI2373412.1"/>
    </source>
</evidence>
<organism evidence="8 9">
    <name type="scientific">Euplotes crassus</name>
    <dbReference type="NCBI Taxonomy" id="5936"/>
    <lineage>
        <taxon>Eukaryota</taxon>
        <taxon>Sar</taxon>
        <taxon>Alveolata</taxon>
        <taxon>Ciliophora</taxon>
        <taxon>Intramacronucleata</taxon>
        <taxon>Spirotrichea</taxon>
        <taxon>Hypotrichia</taxon>
        <taxon>Euplotida</taxon>
        <taxon>Euplotidae</taxon>
        <taxon>Moneuplotes</taxon>
    </lineage>
</organism>
<name>A0AAD1XIQ8_EUPCR</name>
<evidence type="ECO:0000256" key="6">
    <source>
        <dbReference type="SAM" id="MobiDB-lite"/>
    </source>
</evidence>
<dbReference type="AlphaFoldDB" id="A0AAD1XIQ8"/>
<comment type="subcellular location">
    <subcellularLocation>
        <location evidence="1">Cytoplasm</location>
    </subcellularLocation>
</comment>
<evidence type="ECO:0000256" key="3">
    <source>
        <dbReference type="ARBA" id="ARBA00022490"/>
    </source>
</evidence>
<keyword evidence="2" id="KW-0813">Transport</keyword>
<keyword evidence="9" id="KW-1185">Reference proteome</keyword>
<evidence type="ECO:0000313" key="9">
    <source>
        <dbReference type="Proteomes" id="UP001295684"/>
    </source>
</evidence>
<gene>
    <name evidence="8" type="ORF">ECRASSUSDP1_LOCUS14758</name>
</gene>
<dbReference type="PROSITE" id="PS50236">
    <property type="entry name" value="CHCR"/>
    <property type="match status" value="1"/>
</dbReference>
<feature type="compositionally biased region" description="Basic and acidic residues" evidence="6">
    <location>
        <begin position="1"/>
        <end position="18"/>
    </location>
</feature>
<keyword evidence="3" id="KW-0963">Cytoplasm</keyword>
<evidence type="ECO:0000259" key="7">
    <source>
        <dbReference type="PROSITE" id="PS50219"/>
    </source>
</evidence>
<accession>A0AAD1XIQ8</accession>
<dbReference type="EMBL" id="CAMPGE010014762">
    <property type="protein sequence ID" value="CAI2373412.1"/>
    <property type="molecule type" value="Genomic_DNA"/>
</dbReference>
<dbReference type="GO" id="GO:0034058">
    <property type="term" value="P:endosomal vesicle fusion"/>
    <property type="evidence" value="ECO:0007669"/>
    <property type="project" value="TreeGrafter"/>
</dbReference>
<comment type="caution">
    <text evidence="8">The sequence shown here is derived from an EMBL/GenBank/DDBJ whole genome shotgun (WGS) entry which is preliminary data.</text>
</comment>
<feature type="repeat" description="CHCR" evidence="5">
    <location>
        <begin position="833"/>
        <end position="1007"/>
    </location>
</feature>
<dbReference type="Proteomes" id="UP001295684">
    <property type="component" value="Unassembled WGS sequence"/>
</dbReference>
<dbReference type="InterPro" id="IPR032914">
    <property type="entry name" value="Vam6/VPS39/TRAP1"/>
</dbReference>
<dbReference type="InterPro" id="IPR001180">
    <property type="entry name" value="CNH_dom"/>
</dbReference>
<dbReference type="GO" id="GO:0016020">
    <property type="term" value="C:membrane"/>
    <property type="evidence" value="ECO:0007669"/>
    <property type="project" value="TreeGrafter"/>
</dbReference>
<keyword evidence="4" id="KW-0653">Protein transport</keyword>
<dbReference type="PANTHER" id="PTHR12894">
    <property type="entry name" value="CNH DOMAIN CONTAINING"/>
    <property type="match status" value="1"/>
</dbReference>
<feature type="region of interest" description="Disordered" evidence="6">
    <location>
        <begin position="41"/>
        <end position="70"/>
    </location>
</feature>
<dbReference type="GO" id="GO:0006886">
    <property type="term" value="P:intracellular protein transport"/>
    <property type="evidence" value="ECO:0007669"/>
    <property type="project" value="UniProtKB-UniRule"/>
</dbReference>
<protein>
    <recommendedName>
        <fullName evidence="7">CNH domain-containing protein</fullName>
    </recommendedName>
</protein>
<evidence type="ECO:0000256" key="4">
    <source>
        <dbReference type="ARBA" id="ARBA00022927"/>
    </source>
</evidence>
<dbReference type="GO" id="GO:0006914">
    <property type="term" value="P:autophagy"/>
    <property type="evidence" value="ECO:0007669"/>
    <property type="project" value="TreeGrafter"/>
</dbReference>
<dbReference type="InterPro" id="IPR000547">
    <property type="entry name" value="Clathrin_H-chain/VPS_repeat"/>
</dbReference>
<reference evidence="8" key="1">
    <citation type="submission" date="2023-07" db="EMBL/GenBank/DDBJ databases">
        <authorList>
            <consortium name="AG Swart"/>
            <person name="Singh M."/>
            <person name="Singh A."/>
            <person name="Seah K."/>
            <person name="Emmerich C."/>
        </authorList>
    </citation>
    <scope>NUCLEOTIDE SEQUENCE</scope>
    <source>
        <strain evidence="8">DP1</strain>
    </source>
</reference>
<dbReference type="InterPro" id="IPR015943">
    <property type="entry name" value="WD40/YVTN_repeat-like_dom_sf"/>
</dbReference>
<dbReference type="GO" id="GO:0005737">
    <property type="term" value="C:cytoplasm"/>
    <property type="evidence" value="ECO:0007669"/>
    <property type="project" value="UniProtKB-SubCell"/>
</dbReference>
<feature type="region of interest" description="Disordered" evidence="6">
    <location>
        <begin position="1"/>
        <end position="20"/>
    </location>
</feature>
<dbReference type="Gene3D" id="2.130.10.10">
    <property type="entry name" value="YVTN repeat-like/Quinoprotein amine dehydrogenase"/>
    <property type="match status" value="1"/>
</dbReference>
<dbReference type="PROSITE" id="PS50219">
    <property type="entry name" value="CNH"/>
    <property type="match status" value="1"/>
</dbReference>
<evidence type="ECO:0000256" key="5">
    <source>
        <dbReference type="PROSITE-ProRule" id="PRU01006"/>
    </source>
</evidence>
<proteinExistence type="predicted"/>
<dbReference type="PANTHER" id="PTHR12894:SF27">
    <property type="entry name" value="TRANSFORMING GROWTH FACTOR-BETA RECEPTOR-ASSOCIATED PROTEIN 1"/>
    <property type="match status" value="1"/>
</dbReference>